<evidence type="ECO:0000313" key="2">
    <source>
        <dbReference type="EMBL" id="MDB8688445.1"/>
    </source>
</evidence>
<dbReference type="Proteomes" id="UP001212160">
    <property type="component" value="Unassembled WGS sequence"/>
</dbReference>
<evidence type="ECO:0000313" key="4">
    <source>
        <dbReference type="Proteomes" id="UP000285610"/>
    </source>
</evidence>
<reference evidence="2" key="2">
    <citation type="submission" date="2023-01" db="EMBL/GenBank/DDBJ databases">
        <title>Human gut microbiome strain richness.</title>
        <authorList>
            <person name="Chen-Liaw A."/>
        </authorList>
    </citation>
    <scope>NUCLEOTIDE SEQUENCE</scope>
    <source>
        <strain evidence="2">RTP21484st1_H11_RTP21484_190118</strain>
    </source>
</reference>
<accession>A0A415S225</accession>
<gene>
    <name evidence="3" type="ORF">DWZ50_18445</name>
    <name evidence="2" type="ORF">PNW85_17625</name>
</gene>
<proteinExistence type="predicted"/>
<feature type="compositionally biased region" description="Basic and acidic residues" evidence="1">
    <location>
        <begin position="48"/>
        <end position="58"/>
    </location>
</feature>
<feature type="region of interest" description="Disordered" evidence="1">
    <location>
        <begin position="150"/>
        <end position="172"/>
    </location>
</feature>
<dbReference type="Proteomes" id="UP000285610">
    <property type="component" value="Unassembled WGS sequence"/>
</dbReference>
<dbReference type="RefSeq" id="WP_118445368.1">
    <property type="nucleotide sequence ID" value="NZ_JAQMLA010000085.1"/>
</dbReference>
<dbReference type="InterPro" id="IPR024234">
    <property type="entry name" value="DUF3801"/>
</dbReference>
<organism evidence="3 4">
    <name type="scientific">Mediterraneibacter gnavus</name>
    <name type="common">Ruminococcus gnavus</name>
    <dbReference type="NCBI Taxonomy" id="33038"/>
    <lineage>
        <taxon>Bacteria</taxon>
        <taxon>Bacillati</taxon>
        <taxon>Bacillota</taxon>
        <taxon>Clostridia</taxon>
        <taxon>Lachnospirales</taxon>
        <taxon>Lachnospiraceae</taxon>
        <taxon>Mediterraneibacter</taxon>
    </lineage>
</organism>
<comment type="caution">
    <text evidence="3">The sequence shown here is derived from an EMBL/GenBank/DDBJ whole genome shotgun (WGS) entry which is preliminary data.</text>
</comment>
<sequence length="172" mass="19751">MQEEVNEKTVALCVKGGKISAEILKTAMRKFLHSMEQARSEKGKKRTRAPDQKKDVVSHGKQSIKKLQKGGSQLTNIEITEKNIKSFEKVARKYGVDYSLKKDKSVTPPRYLVIFRAKDVDTMTVAFKEYAGVSMKKEQRVSIRKKLQLAKERVAKHREREKSKDKDRGEVL</sequence>
<dbReference type="EMBL" id="QRQE01000075">
    <property type="protein sequence ID" value="RHM69166.1"/>
    <property type="molecule type" value="Genomic_DNA"/>
</dbReference>
<protein>
    <submittedName>
        <fullName evidence="3">PcfB family protein</fullName>
    </submittedName>
</protein>
<dbReference type="EMBL" id="JAQMLA010000085">
    <property type="protein sequence ID" value="MDB8688445.1"/>
    <property type="molecule type" value="Genomic_DNA"/>
</dbReference>
<evidence type="ECO:0000256" key="1">
    <source>
        <dbReference type="SAM" id="MobiDB-lite"/>
    </source>
</evidence>
<evidence type="ECO:0000313" key="3">
    <source>
        <dbReference type="EMBL" id="RHM69166.1"/>
    </source>
</evidence>
<dbReference type="AlphaFoldDB" id="A0A415S225"/>
<dbReference type="Pfam" id="PF12687">
    <property type="entry name" value="DUF3801"/>
    <property type="match status" value="1"/>
</dbReference>
<feature type="region of interest" description="Disordered" evidence="1">
    <location>
        <begin position="34"/>
        <end position="69"/>
    </location>
</feature>
<name>A0A415S225_MEDGN</name>
<reference evidence="3 4" key="1">
    <citation type="submission" date="2018-08" db="EMBL/GenBank/DDBJ databases">
        <title>A genome reference for cultivated species of the human gut microbiota.</title>
        <authorList>
            <person name="Zou Y."/>
            <person name="Xue W."/>
            <person name="Luo G."/>
        </authorList>
    </citation>
    <scope>NUCLEOTIDE SEQUENCE [LARGE SCALE GENOMIC DNA]</scope>
    <source>
        <strain evidence="3 4">AF33-12</strain>
    </source>
</reference>